<dbReference type="EMBL" id="FXXP01000001">
    <property type="protein sequence ID" value="SMX27277.1"/>
    <property type="molecule type" value="Genomic_DNA"/>
</dbReference>
<dbReference type="InterPro" id="IPR014875">
    <property type="entry name" value="Mor_transcription_activator"/>
</dbReference>
<evidence type="ECO:0000259" key="1">
    <source>
        <dbReference type="Pfam" id="PF08765"/>
    </source>
</evidence>
<reference evidence="3" key="1">
    <citation type="submission" date="2017-05" db="EMBL/GenBank/DDBJ databases">
        <authorList>
            <person name="Rodrigo-Torres L."/>
            <person name="Arahal R. D."/>
            <person name="Lucena T."/>
        </authorList>
    </citation>
    <scope>NUCLEOTIDE SEQUENCE [LARGE SCALE GENOMIC DNA]</scope>
    <source>
        <strain evidence="3">CECT 8649</strain>
    </source>
</reference>
<protein>
    <submittedName>
        <fullName evidence="2">Mor transcription activator family protein</fullName>
    </submittedName>
</protein>
<dbReference type="InterPro" id="IPR009057">
    <property type="entry name" value="Homeodomain-like_sf"/>
</dbReference>
<keyword evidence="3" id="KW-1185">Reference proteome</keyword>
<dbReference type="RefSeq" id="WP_099243441.1">
    <property type="nucleotide sequence ID" value="NZ_FXXP01000001.1"/>
</dbReference>
<name>A0A238JAW0_9RHOB</name>
<dbReference type="SUPFAM" id="SSF46689">
    <property type="entry name" value="Homeodomain-like"/>
    <property type="match status" value="1"/>
</dbReference>
<evidence type="ECO:0000313" key="3">
    <source>
        <dbReference type="Proteomes" id="UP000225972"/>
    </source>
</evidence>
<dbReference type="Pfam" id="PF08765">
    <property type="entry name" value="Mor"/>
    <property type="match status" value="1"/>
</dbReference>
<dbReference type="Gene3D" id="1.10.10.60">
    <property type="entry name" value="Homeodomain-like"/>
    <property type="match status" value="1"/>
</dbReference>
<proteinExistence type="predicted"/>
<evidence type="ECO:0000313" key="2">
    <source>
        <dbReference type="EMBL" id="SMX27277.1"/>
    </source>
</evidence>
<organism evidence="2 3">
    <name type="scientific">Pelagimonas phthalicica</name>
    <dbReference type="NCBI Taxonomy" id="1037362"/>
    <lineage>
        <taxon>Bacteria</taxon>
        <taxon>Pseudomonadati</taxon>
        <taxon>Pseudomonadota</taxon>
        <taxon>Alphaproteobacteria</taxon>
        <taxon>Rhodobacterales</taxon>
        <taxon>Roseobacteraceae</taxon>
        <taxon>Pelagimonas</taxon>
    </lineage>
</organism>
<feature type="domain" description="Mor transcription activator" evidence="1">
    <location>
        <begin position="52"/>
        <end position="131"/>
    </location>
</feature>
<dbReference type="Proteomes" id="UP000225972">
    <property type="component" value="Unassembled WGS sequence"/>
</dbReference>
<accession>A0A238JAW0</accession>
<gene>
    <name evidence="2" type="ORF">TRP8649_01380</name>
</gene>
<dbReference type="AlphaFoldDB" id="A0A238JAW0"/>
<dbReference type="OrthoDB" id="7432755at2"/>
<sequence>MPPKPSTKLPESVQEIADVIGREKALDFIRQLPRSGSRKWRACIYIPKSLPMDHELVSMLGWEDANKICYAFSGMILQPSTLKGMERAHRNKQIARAHAEGVPVSEIADVYEMSKYQIREIIAHARKSEREAAYG</sequence>